<accession>A0ABU3PDS1</accession>
<proteinExistence type="predicted"/>
<dbReference type="Proteomes" id="UP001246372">
    <property type="component" value="Unassembled WGS sequence"/>
</dbReference>
<evidence type="ECO:0000313" key="2">
    <source>
        <dbReference type="Proteomes" id="UP001246372"/>
    </source>
</evidence>
<protein>
    <submittedName>
        <fullName evidence="1">Anti-sigma factor</fullName>
    </submittedName>
</protein>
<sequence>MTHLNFDDATLHAYVDGQLSAYEAAEVTHWLQSHPEQAARVLEWRSQRAALQGLKAQMLDEPVPAALLQALRPAAARSRRQDLAPWQQALAAALLLGLGLGLGWGAHDWHDSQGNQAKAGQQQATAPEFVRDAAIAHVVYQAERRHPVEVGADQQEHLVQWLSKRLAQPLRVPDLRDQGYRLVGGRLLPAGDSSGPAAAESTLARAQFMFENEAGERLTLYISTSGPTQAAPARFRLTEHSEGGRTMRSFYWLDGQLGYALSGPLDAGRLNELGSLVYARLKAEKG</sequence>
<organism evidence="1 2">
    <name type="scientific">Roseateles aquae</name>
    <dbReference type="NCBI Taxonomy" id="3077235"/>
    <lineage>
        <taxon>Bacteria</taxon>
        <taxon>Pseudomonadati</taxon>
        <taxon>Pseudomonadota</taxon>
        <taxon>Betaproteobacteria</taxon>
        <taxon>Burkholderiales</taxon>
        <taxon>Sphaerotilaceae</taxon>
        <taxon>Roseateles</taxon>
    </lineage>
</organism>
<dbReference type="RefSeq" id="WP_315650847.1">
    <property type="nucleotide sequence ID" value="NZ_JAVXZY010000005.1"/>
</dbReference>
<name>A0ABU3PDS1_9BURK</name>
<evidence type="ECO:0000313" key="1">
    <source>
        <dbReference type="EMBL" id="MDT9000283.1"/>
    </source>
</evidence>
<reference evidence="1" key="1">
    <citation type="submission" date="2023-09" db="EMBL/GenBank/DDBJ databases">
        <title>Paucibacter sp. APW11 Genome sequencing and assembly.</title>
        <authorList>
            <person name="Kim I."/>
        </authorList>
    </citation>
    <scope>NUCLEOTIDE SEQUENCE</scope>
    <source>
        <strain evidence="1">APW11</strain>
    </source>
</reference>
<gene>
    <name evidence="1" type="ORF">RQP53_13500</name>
</gene>
<dbReference type="EMBL" id="JAVXZY010000005">
    <property type="protein sequence ID" value="MDT9000283.1"/>
    <property type="molecule type" value="Genomic_DNA"/>
</dbReference>
<comment type="caution">
    <text evidence="1">The sequence shown here is derived from an EMBL/GenBank/DDBJ whole genome shotgun (WGS) entry which is preliminary data.</text>
</comment>
<keyword evidence="2" id="KW-1185">Reference proteome</keyword>